<dbReference type="RefSeq" id="WP_209513111.1">
    <property type="nucleotide sequence ID" value="NZ_JAGGKS010000014.1"/>
</dbReference>
<feature type="binding site" evidence="9">
    <location>
        <position position="129"/>
    </location>
    <ligand>
        <name>NADPH</name>
        <dbReference type="ChEBI" id="CHEBI:57783"/>
    </ligand>
</feature>
<dbReference type="PANTHER" id="PTHR30525">
    <property type="entry name" value="1-DEOXY-D-XYLULOSE 5-PHOSPHATE REDUCTOISOMERASE"/>
    <property type="match status" value="1"/>
</dbReference>
<dbReference type="Proteomes" id="UP001519342">
    <property type="component" value="Unassembled WGS sequence"/>
</dbReference>
<feature type="domain" description="DXP reductoisomerase C-terminal" evidence="12">
    <location>
        <begin position="264"/>
        <end position="380"/>
    </location>
</feature>
<accession>A0ABS4GI74</accession>
<feature type="binding site" evidence="9">
    <location>
        <position position="154"/>
    </location>
    <ligand>
        <name>1-deoxy-D-xylulose 5-phosphate</name>
        <dbReference type="ChEBI" id="CHEBI:57792"/>
    </ligand>
</feature>
<feature type="binding site" evidence="9">
    <location>
        <position position="208"/>
    </location>
    <ligand>
        <name>NADPH</name>
        <dbReference type="ChEBI" id="CHEBI:57783"/>
    </ligand>
</feature>
<feature type="domain" description="1-deoxy-D-xylulose 5-phosphate reductoisomerase N-terminal" evidence="10">
    <location>
        <begin position="4"/>
        <end position="135"/>
    </location>
</feature>
<feature type="binding site" evidence="9">
    <location>
        <position position="215"/>
    </location>
    <ligand>
        <name>1-deoxy-D-xylulose 5-phosphate</name>
        <dbReference type="ChEBI" id="CHEBI:57792"/>
    </ligand>
</feature>
<dbReference type="InterPro" id="IPR026877">
    <property type="entry name" value="DXPR_C"/>
</dbReference>
<name>A0ABS4GI74_9FIRM</name>
<keyword evidence="9" id="KW-0460">Magnesium</keyword>
<keyword evidence="4 9" id="KW-0521">NADP</keyword>
<dbReference type="NCBIfam" id="NF009114">
    <property type="entry name" value="PRK12464.1"/>
    <property type="match status" value="1"/>
</dbReference>
<feature type="domain" description="1-deoxy-D-xylulose 5-phosphate reductoisomerase C-terminal" evidence="11">
    <location>
        <begin position="149"/>
        <end position="232"/>
    </location>
</feature>
<evidence type="ECO:0000256" key="1">
    <source>
        <dbReference type="ARBA" id="ARBA00005094"/>
    </source>
</evidence>
<dbReference type="SUPFAM" id="SSF55347">
    <property type="entry name" value="Glyceraldehyde-3-phosphate dehydrogenase-like, C-terminal domain"/>
    <property type="match status" value="1"/>
</dbReference>
<feature type="binding site" evidence="9">
    <location>
        <position position="155"/>
    </location>
    <ligand>
        <name>Mn(2+)</name>
        <dbReference type="ChEBI" id="CHEBI:29035"/>
    </ligand>
</feature>
<comment type="pathway">
    <text evidence="1 9">Isoprenoid biosynthesis; isopentenyl diphosphate biosynthesis via DXP pathway; isopentenyl diphosphate from 1-deoxy-D-xylulose 5-phosphate: step 1/6.</text>
</comment>
<dbReference type="PANTHER" id="PTHR30525:SF0">
    <property type="entry name" value="1-DEOXY-D-XYLULOSE 5-PHOSPHATE REDUCTOISOMERASE, CHLOROPLASTIC"/>
    <property type="match status" value="1"/>
</dbReference>
<feature type="binding site" evidence="9">
    <location>
        <position position="221"/>
    </location>
    <ligand>
        <name>1-deoxy-D-xylulose 5-phosphate</name>
        <dbReference type="ChEBI" id="CHEBI:57792"/>
    </ligand>
</feature>
<dbReference type="EMBL" id="JAGGKS010000014">
    <property type="protein sequence ID" value="MBP1927404.1"/>
    <property type="molecule type" value="Genomic_DNA"/>
</dbReference>
<dbReference type="GO" id="GO:0030604">
    <property type="term" value="F:1-deoxy-D-xylulose-5-phosphate reductoisomerase activity"/>
    <property type="evidence" value="ECO:0007669"/>
    <property type="project" value="UniProtKB-EC"/>
</dbReference>
<evidence type="ECO:0000256" key="4">
    <source>
        <dbReference type="ARBA" id="ARBA00022857"/>
    </source>
</evidence>
<feature type="binding site" evidence="9">
    <location>
        <position position="12"/>
    </location>
    <ligand>
        <name>NADPH</name>
        <dbReference type="ChEBI" id="CHEBI:57783"/>
    </ligand>
</feature>
<comment type="catalytic activity">
    <reaction evidence="8">
        <text>2-C-methyl-D-erythritol 4-phosphate + NADP(+) = 1-deoxy-D-xylulose 5-phosphate + NADPH + H(+)</text>
        <dbReference type="Rhea" id="RHEA:13717"/>
        <dbReference type="ChEBI" id="CHEBI:15378"/>
        <dbReference type="ChEBI" id="CHEBI:57783"/>
        <dbReference type="ChEBI" id="CHEBI:57792"/>
        <dbReference type="ChEBI" id="CHEBI:58262"/>
        <dbReference type="ChEBI" id="CHEBI:58349"/>
        <dbReference type="EC" id="1.1.1.267"/>
    </reaction>
    <physiologicalReaction direction="right-to-left" evidence="8">
        <dbReference type="Rhea" id="RHEA:13719"/>
    </physiologicalReaction>
</comment>
<feature type="binding site" evidence="9">
    <location>
        <position position="10"/>
    </location>
    <ligand>
        <name>NADPH</name>
        <dbReference type="ChEBI" id="CHEBI:57783"/>
    </ligand>
</feature>
<evidence type="ECO:0000259" key="12">
    <source>
        <dbReference type="Pfam" id="PF13288"/>
    </source>
</evidence>
<dbReference type="SUPFAM" id="SSF69055">
    <property type="entry name" value="1-deoxy-D-xylulose-5-phosphate reductoisomerase, C-terminal domain"/>
    <property type="match status" value="1"/>
</dbReference>
<dbReference type="NCBIfam" id="TIGR00243">
    <property type="entry name" value="Dxr"/>
    <property type="match status" value="1"/>
</dbReference>
<evidence type="ECO:0000313" key="14">
    <source>
        <dbReference type="Proteomes" id="UP001519342"/>
    </source>
</evidence>
<dbReference type="Pfam" id="PF08436">
    <property type="entry name" value="DXP_redisom_C"/>
    <property type="match status" value="1"/>
</dbReference>
<feature type="binding site" evidence="9">
    <location>
        <position position="38"/>
    </location>
    <ligand>
        <name>NADPH</name>
        <dbReference type="ChEBI" id="CHEBI:57783"/>
    </ligand>
</feature>
<comment type="function">
    <text evidence="9">Catalyzes the NADPH-dependent rearrangement and reduction of 1-deoxy-D-xylulose-5-phosphate (DXP) to 2-C-methyl-D-erythritol 4-phosphate (MEP).</text>
</comment>
<feature type="binding site" evidence="9">
    <location>
        <position position="153"/>
    </location>
    <ligand>
        <name>Mn(2+)</name>
        <dbReference type="ChEBI" id="CHEBI:29035"/>
    </ligand>
</feature>
<dbReference type="InterPro" id="IPR013644">
    <property type="entry name" value="DXP_reductoisomerase_C"/>
</dbReference>
<feature type="binding site" evidence="9">
    <location>
        <position position="127"/>
    </location>
    <ligand>
        <name>NADPH</name>
        <dbReference type="ChEBI" id="CHEBI:57783"/>
    </ligand>
</feature>
<keyword evidence="5 9" id="KW-0560">Oxidoreductase</keyword>
<comment type="similarity">
    <text evidence="2 9">Belongs to the DXR family.</text>
</comment>
<proteinExistence type="inferred from homology"/>
<evidence type="ECO:0000256" key="2">
    <source>
        <dbReference type="ARBA" id="ARBA00006825"/>
    </source>
</evidence>
<dbReference type="Pfam" id="PF13288">
    <property type="entry name" value="DXPR_C"/>
    <property type="match status" value="1"/>
</dbReference>
<dbReference type="PIRSF" id="PIRSF006205">
    <property type="entry name" value="Dxp_reductismrs"/>
    <property type="match status" value="1"/>
</dbReference>
<dbReference type="Gene3D" id="3.40.50.720">
    <property type="entry name" value="NAD(P)-binding Rossmann-like Domain"/>
    <property type="match status" value="1"/>
</dbReference>
<dbReference type="Gene3D" id="1.10.1740.10">
    <property type="match status" value="1"/>
</dbReference>
<feature type="binding site" evidence="9">
    <location>
        <position position="179"/>
    </location>
    <ligand>
        <name>1-deoxy-D-xylulose 5-phosphate</name>
        <dbReference type="ChEBI" id="CHEBI:57792"/>
    </ligand>
</feature>
<comment type="caution">
    <text evidence="9">Lacks conserved residue(s) required for the propagation of feature annotation.</text>
</comment>
<feature type="binding site" evidence="9">
    <location>
        <position position="220"/>
    </location>
    <ligand>
        <name>1-deoxy-D-xylulose 5-phosphate</name>
        <dbReference type="ChEBI" id="CHEBI:57792"/>
    </ligand>
</feature>
<protein>
    <recommendedName>
        <fullName evidence="9">1-deoxy-D-xylulose 5-phosphate reductoisomerase</fullName>
        <shortName evidence="9">DXP reductoisomerase</shortName>
        <ecNumber evidence="9">1.1.1.267</ecNumber>
    </recommendedName>
    <alternativeName>
        <fullName evidence="9">1-deoxyxylulose-5-phosphate reductoisomerase</fullName>
    </alternativeName>
    <alternativeName>
        <fullName evidence="9">2-C-methyl-D-erythritol 4-phosphate synthase</fullName>
    </alternativeName>
</protein>
<feature type="binding site" evidence="9">
    <location>
        <position position="224"/>
    </location>
    <ligand>
        <name>Mn(2+)</name>
        <dbReference type="ChEBI" id="CHEBI:29035"/>
    </ligand>
</feature>
<dbReference type="InterPro" id="IPR003821">
    <property type="entry name" value="DXP_reductoisomerase"/>
</dbReference>
<feature type="binding site" evidence="9">
    <location>
        <position position="11"/>
    </location>
    <ligand>
        <name>NADPH</name>
        <dbReference type="ChEBI" id="CHEBI:57783"/>
    </ligand>
</feature>
<keyword evidence="6 9" id="KW-0464">Manganese</keyword>
<feature type="binding site" evidence="9">
    <location>
        <position position="224"/>
    </location>
    <ligand>
        <name>1-deoxy-D-xylulose 5-phosphate</name>
        <dbReference type="ChEBI" id="CHEBI:57792"/>
    </ligand>
</feature>
<keyword evidence="14" id="KW-1185">Reference proteome</keyword>
<evidence type="ECO:0000259" key="10">
    <source>
        <dbReference type="Pfam" id="PF02670"/>
    </source>
</evidence>
<feature type="binding site" evidence="9">
    <location>
        <position position="202"/>
    </location>
    <ligand>
        <name>1-deoxy-D-xylulose 5-phosphate</name>
        <dbReference type="ChEBI" id="CHEBI:57792"/>
    </ligand>
</feature>
<evidence type="ECO:0000256" key="7">
    <source>
        <dbReference type="ARBA" id="ARBA00023229"/>
    </source>
</evidence>
<feature type="binding site" evidence="9">
    <location>
        <position position="155"/>
    </location>
    <ligand>
        <name>1-deoxy-D-xylulose 5-phosphate</name>
        <dbReference type="ChEBI" id="CHEBI:57792"/>
    </ligand>
</feature>
<dbReference type="Pfam" id="PF02670">
    <property type="entry name" value="DXP_reductoisom"/>
    <property type="match status" value="1"/>
</dbReference>
<sequence length="385" mass="42779">MKYISILGSTGSIGTQTLDVVREHHNELKVCAITGNNNIDLLEKQIIEFNPELCCVMNEKNALKLKKKIDSSLNSNIKTEIVYGMNGLISAAEYYKSEIIVTAVSGMIGLKPTVAAIKKGKTIALANKETLVTGGEYIMNLAKKYNSLILPVDSEHSAIFQCLMANDNKEINKIVLTASGGPFRGRNLEFLKNVTLEDALKHPNWSMGKKITIDSSTLMNKGLEVIEAKFLFDVQPEQIEVVVHPQSIIHSGIEFCDHSTIAQLGLPDMKVPIQFALFYPNRVKNSYKSLSLFDIGKLTFEKADTNTFKCLRLAFESLKIKGTMPAVLNAANETAVDLFLNKKISFLDIGNINESIMLKHSAVKIDSVETILEVEEWTKRTILEH</sequence>
<evidence type="ECO:0000256" key="8">
    <source>
        <dbReference type="ARBA" id="ARBA00048543"/>
    </source>
</evidence>
<feature type="binding site" evidence="9">
    <location>
        <position position="128"/>
    </location>
    <ligand>
        <name>1-deoxy-D-xylulose 5-phosphate</name>
        <dbReference type="ChEBI" id="CHEBI:57792"/>
    </ligand>
</feature>
<dbReference type="InterPro" id="IPR036291">
    <property type="entry name" value="NAD(P)-bd_dom_sf"/>
</dbReference>
<dbReference type="HAMAP" id="MF_00183">
    <property type="entry name" value="DXP_reductoisom"/>
    <property type="match status" value="1"/>
</dbReference>
<evidence type="ECO:0000259" key="11">
    <source>
        <dbReference type="Pfam" id="PF08436"/>
    </source>
</evidence>
<dbReference type="SUPFAM" id="SSF51735">
    <property type="entry name" value="NAD(P)-binding Rossmann-fold domains"/>
    <property type="match status" value="1"/>
</dbReference>
<feature type="binding site" evidence="9">
    <location>
        <position position="13"/>
    </location>
    <ligand>
        <name>NADPH</name>
        <dbReference type="ChEBI" id="CHEBI:57783"/>
    </ligand>
</feature>
<comment type="caution">
    <text evidence="13">The sequence shown here is derived from an EMBL/GenBank/DDBJ whole genome shotgun (WGS) entry which is preliminary data.</text>
</comment>
<organism evidence="13 14">
    <name type="scientific">Sedimentibacter acidaminivorans</name>
    <dbReference type="NCBI Taxonomy" id="913099"/>
    <lineage>
        <taxon>Bacteria</taxon>
        <taxon>Bacillati</taxon>
        <taxon>Bacillota</taxon>
        <taxon>Tissierellia</taxon>
        <taxon>Sedimentibacter</taxon>
    </lineage>
</organism>
<keyword evidence="7 9" id="KW-0414">Isoprene biosynthesis</keyword>
<gene>
    <name evidence="9" type="primary">dxr</name>
    <name evidence="13" type="ORF">J2Z76_003305</name>
</gene>
<dbReference type="InterPro" id="IPR036169">
    <property type="entry name" value="DXPR_C_sf"/>
</dbReference>
<dbReference type="InterPro" id="IPR013512">
    <property type="entry name" value="DXP_reductoisomerase_N"/>
</dbReference>
<evidence type="ECO:0000313" key="13">
    <source>
        <dbReference type="EMBL" id="MBP1927404.1"/>
    </source>
</evidence>
<reference evidence="13 14" key="1">
    <citation type="submission" date="2021-03" db="EMBL/GenBank/DDBJ databases">
        <title>Genomic Encyclopedia of Type Strains, Phase IV (KMG-IV): sequencing the most valuable type-strain genomes for metagenomic binning, comparative biology and taxonomic classification.</title>
        <authorList>
            <person name="Goeker M."/>
        </authorList>
    </citation>
    <scope>NUCLEOTIDE SEQUENCE [LARGE SCALE GENOMIC DNA]</scope>
    <source>
        <strain evidence="13 14">DSM 24004</strain>
    </source>
</reference>
<evidence type="ECO:0000256" key="6">
    <source>
        <dbReference type="ARBA" id="ARBA00023211"/>
    </source>
</evidence>
<evidence type="ECO:0000256" key="9">
    <source>
        <dbReference type="HAMAP-Rule" id="MF_00183"/>
    </source>
</evidence>
<dbReference type="EC" id="1.1.1.267" evidence="9"/>
<comment type="cofactor">
    <cofactor evidence="9">
        <name>Mg(2+)</name>
        <dbReference type="ChEBI" id="CHEBI:18420"/>
    </cofactor>
    <cofactor evidence="9">
        <name>Mn(2+)</name>
        <dbReference type="ChEBI" id="CHEBI:29035"/>
    </cofactor>
</comment>
<evidence type="ECO:0000256" key="3">
    <source>
        <dbReference type="ARBA" id="ARBA00022723"/>
    </source>
</evidence>
<evidence type="ECO:0000256" key="5">
    <source>
        <dbReference type="ARBA" id="ARBA00023002"/>
    </source>
</evidence>
<keyword evidence="3 9" id="KW-0479">Metal-binding</keyword>